<feature type="domain" description="ER-bound oxygenase mpaB/mpaB'/Rubber oxygenase catalytic" evidence="2">
    <location>
        <begin position="72"/>
        <end position="246"/>
    </location>
</feature>
<dbReference type="InterPro" id="IPR018713">
    <property type="entry name" value="MPAB/Lcp_cat_dom"/>
</dbReference>
<keyword evidence="1" id="KW-0812">Transmembrane</keyword>
<dbReference type="OrthoDB" id="6361347at2759"/>
<gene>
    <name evidence="3" type="ORF">OSB1V03_LOCUS3878</name>
</gene>
<proteinExistence type="predicted"/>
<evidence type="ECO:0000313" key="3">
    <source>
        <dbReference type="EMBL" id="CAD7623422.1"/>
    </source>
</evidence>
<evidence type="ECO:0000313" key="4">
    <source>
        <dbReference type="Proteomes" id="UP000759131"/>
    </source>
</evidence>
<dbReference type="PANTHER" id="PTHR37159">
    <property type="entry name" value="GH11867P"/>
    <property type="match status" value="1"/>
</dbReference>
<dbReference type="EMBL" id="OC856232">
    <property type="protein sequence ID" value="CAD7623422.1"/>
    <property type="molecule type" value="Genomic_DNA"/>
</dbReference>
<evidence type="ECO:0000256" key="1">
    <source>
        <dbReference type="SAM" id="Phobius"/>
    </source>
</evidence>
<evidence type="ECO:0000259" key="2">
    <source>
        <dbReference type="Pfam" id="PF09995"/>
    </source>
</evidence>
<name>A0A7R9KK94_9ACAR</name>
<keyword evidence="1" id="KW-1133">Transmembrane helix</keyword>
<dbReference type="Proteomes" id="UP000759131">
    <property type="component" value="Unassembled WGS sequence"/>
</dbReference>
<dbReference type="EMBL" id="CAJPIZ010001657">
    <property type="protein sequence ID" value="CAG2103852.1"/>
    <property type="molecule type" value="Genomic_DNA"/>
</dbReference>
<sequence length="368" mass="43755">MNSVEEADSRRREVLNGAQRRYQELKTSGYFAPGICDDYELNKVPSWFDPTRYERCIYLARKYFVSLYIAHFIGLLMIIQIPSGLAPLLATGNSETVAKLFRRYLSTLIHVRNWYESNPFDTQSVAFKSIQKVRAMHKRVAQLMNTRPKTDTIKDKLWLNQYDFAMTQWAFIGPVILYPEECGLRPATAQDIDDLCYLWRVIGYCMGIEDKYNLCSANIEEDRELCRLLFDRDYRPVLHDNAMTDTIGWQMGNGIALGLQMLNPSLSFEAIINYWYPRLEIPHKIQLKTFFHKFSYYYLWFNFQVMLRYSMAHWLYGWVYRLLIALAIKKRHIRENILRLKYKDIKYEEKCPLNNIKLEYTDAFNENL</sequence>
<organism evidence="3">
    <name type="scientific">Medioppia subpectinata</name>
    <dbReference type="NCBI Taxonomy" id="1979941"/>
    <lineage>
        <taxon>Eukaryota</taxon>
        <taxon>Metazoa</taxon>
        <taxon>Ecdysozoa</taxon>
        <taxon>Arthropoda</taxon>
        <taxon>Chelicerata</taxon>
        <taxon>Arachnida</taxon>
        <taxon>Acari</taxon>
        <taxon>Acariformes</taxon>
        <taxon>Sarcoptiformes</taxon>
        <taxon>Oribatida</taxon>
        <taxon>Brachypylina</taxon>
        <taxon>Oppioidea</taxon>
        <taxon>Oppiidae</taxon>
        <taxon>Medioppia</taxon>
    </lineage>
</organism>
<reference evidence="3" key="1">
    <citation type="submission" date="2020-11" db="EMBL/GenBank/DDBJ databases">
        <authorList>
            <person name="Tran Van P."/>
        </authorList>
    </citation>
    <scope>NUCLEOTIDE SEQUENCE</scope>
</reference>
<accession>A0A7R9KK94</accession>
<dbReference type="PANTHER" id="PTHR37159:SF1">
    <property type="entry name" value="GH11867P"/>
    <property type="match status" value="1"/>
</dbReference>
<dbReference type="AlphaFoldDB" id="A0A7R9KK94"/>
<keyword evidence="4" id="KW-1185">Reference proteome</keyword>
<feature type="transmembrane region" description="Helical" evidence="1">
    <location>
        <begin position="63"/>
        <end position="81"/>
    </location>
</feature>
<keyword evidence="1" id="KW-0472">Membrane</keyword>
<protein>
    <recommendedName>
        <fullName evidence="2">ER-bound oxygenase mpaB/mpaB'/Rubber oxygenase catalytic domain-containing protein</fullName>
    </recommendedName>
</protein>
<dbReference type="GO" id="GO:0016491">
    <property type="term" value="F:oxidoreductase activity"/>
    <property type="evidence" value="ECO:0007669"/>
    <property type="project" value="InterPro"/>
</dbReference>
<dbReference type="Pfam" id="PF09995">
    <property type="entry name" value="MPAB_Lcp_cat"/>
    <property type="match status" value="1"/>
</dbReference>